<organism evidence="1 2">
    <name type="scientific">Lactobacillus helsingborgensis</name>
    <dbReference type="NCBI Taxonomy" id="1218494"/>
    <lineage>
        <taxon>Bacteria</taxon>
        <taxon>Bacillati</taxon>
        <taxon>Bacillota</taxon>
        <taxon>Bacilli</taxon>
        <taxon>Lactobacillales</taxon>
        <taxon>Lactobacillaceae</taxon>
        <taxon>Lactobacillus</taxon>
    </lineage>
</organism>
<dbReference type="AlphaFoldDB" id="A0AA47B3N8"/>
<gene>
    <name evidence="1" type="ORF">LDX53_07710</name>
</gene>
<dbReference type="EMBL" id="CP084389">
    <property type="protein sequence ID" value="UZX29449.1"/>
    <property type="molecule type" value="Genomic_DNA"/>
</dbReference>
<evidence type="ECO:0000313" key="2">
    <source>
        <dbReference type="Proteomes" id="UP001164557"/>
    </source>
</evidence>
<keyword evidence="1" id="KW-0547">Nucleotide-binding</keyword>
<name>A0AA47B3N8_9LACO</name>
<keyword evidence="2" id="KW-1185">Reference proteome</keyword>
<dbReference type="Proteomes" id="UP001164557">
    <property type="component" value="Chromosome"/>
</dbReference>
<sequence length="206" mass="24410">MKKSLILLAGFPGTGKSYLANLIIEKFSSIKLLSPDNIKEKNWDLYGFNNLNEKEELIQRSWKEYYQEMEEEFRQGKSVLSDYPFSEKQRDKLDQLTRKFNYQVITIRLIADLDVLFARQKKRDLDDTRHLGHILTSYHKNDSIISRENADNLLDYKEFIRRCTTRGYDKFSLGTLYELDVTDFSKVNYDLLLLNLEKQLLGKEKT</sequence>
<dbReference type="GO" id="GO:0005524">
    <property type="term" value="F:ATP binding"/>
    <property type="evidence" value="ECO:0007669"/>
    <property type="project" value="UniProtKB-KW"/>
</dbReference>
<reference evidence="1" key="1">
    <citation type="submission" date="2021-09" db="EMBL/GenBank/DDBJ databases">
        <title>Lactobacillus species from Apis mellifera, Switzerland.</title>
        <authorList>
            <person name="Pfister J."/>
            <person name="Brown A."/>
            <person name="Neumann P."/>
            <person name="Collaud A."/>
            <person name="Retschnig G."/>
            <person name="Perreten V."/>
        </authorList>
    </citation>
    <scope>NUCLEOTIDE SEQUENCE</scope>
    <source>
        <strain evidence="1">IBH002</strain>
    </source>
</reference>
<accession>A0AA47B3N8</accession>
<dbReference type="Pfam" id="PF13671">
    <property type="entry name" value="AAA_33"/>
    <property type="match status" value="1"/>
</dbReference>
<proteinExistence type="predicted"/>
<keyword evidence="1" id="KW-0067">ATP-binding</keyword>
<dbReference type="Gene3D" id="3.40.50.300">
    <property type="entry name" value="P-loop containing nucleotide triphosphate hydrolases"/>
    <property type="match status" value="1"/>
</dbReference>
<dbReference type="RefSeq" id="WP_046327655.1">
    <property type="nucleotide sequence ID" value="NZ_CP084389.1"/>
</dbReference>
<dbReference type="SUPFAM" id="SSF52540">
    <property type="entry name" value="P-loop containing nucleoside triphosphate hydrolases"/>
    <property type="match status" value="1"/>
</dbReference>
<dbReference type="InterPro" id="IPR027417">
    <property type="entry name" value="P-loop_NTPase"/>
</dbReference>
<evidence type="ECO:0000313" key="1">
    <source>
        <dbReference type="EMBL" id="UZX29449.1"/>
    </source>
</evidence>
<protein>
    <submittedName>
        <fullName evidence="1">ATP-binding protein</fullName>
    </submittedName>
</protein>